<comment type="caution">
    <text evidence="4">The sequence shown here is derived from an EMBL/GenBank/DDBJ whole genome shotgun (WGS) entry which is preliminary data.</text>
</comment>
<keyword evidence="5" id="KW-1185">Reference proteome</keyword>
<keyword evidence="1" id="KW-0653">Protein transport</keyword>
<dbReference type="Proteomes" id="UP000275267">
    <property type="component" value="Unassembled WGS sequence"/>
</dbReference>
<dbReference type="Pfam" id="PF05739">
    <property type="entry name" value="SNARE"/>
    <property type="match status" value="1"/>
</dbReference>
<dbReference type="GO" id="GO:0015031">
    <property type="term" value="P:protein transport"/>
    <property type="evidence" value="ECO:0007669"/>
    <property type="project" value="UniProtKB-KW"/>
</dbReference>
<sequence>MAIIVETQGRKADDIESHVANACHCVQGGNKELGKAKDYQWSSRRWFCIDTTILLNLICLVIMPIATSFRKS</sequence>
<dbReference type="InterPro" id="IPR000727">
    <property type="entry name" value="T_SNARE_dom"/>
</dbReference>
<evidence type="ECO:0000256" key="2">
    <source>
        <dbReference type="SAM" id="Phobius"/>
    </source>
</evidence>
<evidence type="ECO:0000256" key="1">
    <source>
        <dbReference type="ARBA" id="ARBA00022927"/>
    </source>
</evidence>
<dbReference type="PROSITE" id="PS50192">
    <property type="entry name" value="T_SNARE"/>
    <property type="match status" value="1"/>
</dbReference>
<dbReference type="SUPFAM" id="SSF58038">
    <property type="entry name" value="SNARE fusion complex"/>
    <property type="match status" value="1"/>
</dbReference>
<dbReference type="STRING" id="4540.A0A3L6SMK2"/>
<keyword evidence="2" id="KW-1133">Transmembrane helix</keyword>
<dbReference type="AlphaFoldDB" id="A0A3L6SMK2"/>
<evidence type="ECO:0000313" key="5">
    <source>
        <dbReference type="Proteomes" id="UP000275267"/>
    </source>
</evidence>
<gene>
    <name evidence="4" type="ORF">C2845_PM07G22500</name>
</gene>
<keyword evidence="2" id="KW-0812">Transmembrane</keyword>
<feature type="domain" description="T-SNARE coiled-coil homology" evidence="3">
    <location>
        <begin position="1"/>
        <end position="36"/>
    </location>
</feature>
<proteinExistence type="predicted"/>
<dbReference type="OrthoDB" id="1936500at2759"/>
<name>A0A3L6SMK2_PANMI</name>
<reference evidence="5" key="1">
    <citation type="journal article" date="2019" name="Nat. Commun.">
        <title>The genome of broomcorn millet.</title>
        <authorList>
            <person name="Zou C."/>
            <person name="Miki D."/>
            <person name="Li D."/>
            <person name="Tang Q."/>
            <person name="Xiao L."/>
            <person name="Rajput S."/>
            <person name="Deng P."/>
            <person name="Jia W."/>
            <person name="Huang R."/>
            <person name="Zhang M."/>
            <person name="Sun Y."/>
            <person name="Hu J."/>
            <person name="Fu X."/>
            <person name="Schnable P.S."/>
            <person name="Li F."/>
            <person name="Zhang H."/>
            <person name="Feng B."/>
            <person name="Zhu X."/>
            <person name="Liu R."/>
            <person name="Schnable J.C."/>
            <person name="Zhu J.-K."/>
            <person name="Zhang H."/>
        </authorList>
    </citation>
    <scope>NUCLEOTIDE SEQUENCE [LARGE SCALE GENOMIC DNA]</scope>
</reference>
<organism evidence="4 5">
    <name type="scientific">Panicum miliaceum</name>
    <name type="common">Proso millet</name>
    <name type="synonym">Broomcorn millet</name>
    <dbReference type="NCBI Taxonomy" id="4540"/>
    <lineage>
        <taxon>Eukaryota</taxon>
        <taxon>Viridiplantae</taxon>
        <taxon>Streptophyta</taxon>
        <taxon>Embryophyta</taxon>
        <taxon>Tracheophyta</taxon>
        <taxon>Spermatophyta</taxon>
        <taxon>Magnoliopsida</taxon>
        <taxon>Liliopsida</taxon>
        <taxon>Poales</taxon>
        <taxon>Poaceae</taxon>
        <taxon>PACMAD clade</taxon>
        <taxon>Panicoideae</taxon>
        <taxon>Panicodae</taxon>
        <taxon>Paniceae</taxon>
        <taxon>Panicinae</taxon>
        <taxon>Panicum</taxon>
        <taxon>Panicum sect. Panicum</taxon>
    </lineage>
</organism>
<dbReference type="EMBL" id="PQIB02000004">
    <property type="protein sequence ID" value="RLN23872.1"/>
    <property type="molecule type" value="Genomic_DNA"/>
</dbReference>
<protein>
    <submittedName>
        <fullName evidence="4">Syntaxin-related protein KNOLLE-like</fullName>
    </submittedName>
</protein>
<keyword evidence="1" id="KW-0813">Transport</keyword>
<evidence type="ECO:0000313" key="4">
    <source>
        <dbReference type="EMBL" id="RLN23872.1"/>
    </source>
</evidence>
<keyword evidence="2" id="KW-0472">Membrane</keyword>
<evidence type="ECO:0000259" key="3">
    <source>
        <dbReference type="PROSITE" id="PS50192"/>
    </source>
</evidence>
<accession>A0A3L6SMK2</accession>
<dbReference type="Gene3D" id="1.20.5.110">
    <property type="match status" value="1"/>
</dbReference>
<feature type="transmembrane region" description="Helical" evidence="2">
    <location>
        <begin position="46"/>
        <end position="66"/>
    </location>
</feature>